<sequence length="32" mass="3285">CRGSPRSTAGSDCCHASCGWSTVPPTSSCRRA</sequence>
<protein>
    <submittedName>
        <fullName evidence="1">Uncharacterized protein</fullName>
    </submittedName>
</protein>
<gene>
    <name evidence="1" type="ORF">AVDCRST_MAG59-2687</name>
</gene>
<evidence type="ECO:0000313" key="1">
    <source>
        <dbReference type="EMBL" id="CAA9562240.1"/>
    </source>
</evidence>
<name>A0A6J4UZ94_9BACT</name>
<organism evidence="1">
    <name type="scientific">uncultured Thermomicrobiales bacterium</name>
    <dbReference type="NCBI Taxonomy" id="1645740"/>
    <lineage>
        <taxon>Bacteria</taxon>
        <taxon>Pseudomonadati</taxon>
        <taxon>Thermomicrobiota</taxon>
        <taxon>Thermomicrobia</taxon>
        <taxon>Thermomicrobiales</taxon>
        <taxon>environmental samples</taxon>
    </lineage>
</organism>
<feature type="non-terminal residue" evidence="1">
    <location>
        <position position="32"/>
    </location>
</feature>
<dbReference type="AlphaFoldDB" id="A0A6J4UZ94"/>
<feature type="non-terminal residue" evidence="1">
    <location>
        <position position="1"/>
    </location>
</feature>
<dbReference type="EMBL" id="CADCWF010000170">
    <property type="protein sequence ID" value="CAA9562240.1"/>
    <property type="molecule type" value="Genomic_DNA"/>
</dbReference>
<accession>A0A6J4UZ94</accession>
<proteinExistence type="predicted"/>
<reference evidence="1" key="1">
    <citation type="submission" date="2020-02" db="EMBL/GenBank/DDBJ databases">
        <authorList>
            <person name="Meier V. D."/>
        </authorList>
    </citation>
    <scope>NUCLEOTIDE SEQUENCE</scope>
    <source>
        <strain evidence="1">AVDCRST_MAG59</strain>
    </source>
</reference>